<protein>
    <submittedName>
        <fullName evidence="3">Short chain dehydrogenase</fullName>
    </submittedName>
</protein>
<name>A0ABQ6C7Z0_9BURK</name>
<evidence type="ECO:0000313" key="4">
    <source>
        <dbReference type="Proteomes" id="UP001156903"/>
    </source>
</evidence>
<evidence type="ECO:0000313" key="3">
    <source>
        <dbReference type="EMBL" id="GLS16254.1"/>
    </source>
</evidence>
<keyword evidence="4" id="KW-1185">Reference proteome</keyword>
<dbReference type="NCBIfam" id="NF009385">
    <property type="entry name" value="PRK12744.1"/>
    <property type="match status" value="1"/>
</dbReference>
<dbReference type="SUPFAM" id="SSF51735">
    <property type="entry name" value="NAD(P)-binding Rossmann-fold domains"/>
    <property type="match status" value="1"/>
</dbReference>
<dbReference type="RefSeq" id="WP_284309010.1">
    <property type="nucleotide sequence ID" value="NZ_BSPB01000049.1"/>
</dbReference>
<dbReference type="PRINTS" id="PR00081">
    <property type="entry name" value="GDHRDH"/>
</dbReference>
<accession>A0ABQ6C7Z0</accession>
<evidence type="ECO:0000256" key="2">
    <source>
        <dbReference type="ARBA" id="ARBA00023002"/>
    </source>
</evidence>
<keyword evidence="2" id="KW-0560">Oxidoreductase</keyword>
<organism evidence="3 4">
    <name type="scientific">Hydrogenophaga electricum</name>
    <dbReference type="NCBI Taxonomy" id="1230953"/>
    <lineage>
        <taxon>Bacteria</taxon>
        <taxon>Pseudomonadati</taxon>
        <taxon>Pseudomonadota</taxon>
        <taxon>Betaproteobacteria</taxon>
        <taxon>Burkholderiales</taxon>
        <taxon>Comamonadaceae</taxon>
        <taxon>Hydrogenophaga</taxon>
    </lineage>
</organism>
<dbReference type="EMBL" id="BSPB01000049">
    <property type="protein sequence ID" value="GLS16254.1"/>
    <property type="molecule type" value="Genomic_DNA"/>
</dbReference>
<proteinExistence type="inferred from homology"/>
<comment type="caution">
    <text evidence="3">The sequence shown here is derived from an EMBL/GenBank/DDBJ whole genome shotgun (WGS) entry which is preliminary data.</text>
</comment>
<dbReference type="Gene3D" id="3.40.50.720">
    <property type="entry name" value="NAD(P)-binding Rossmann-like Domain"/>
    <property type="match status" value="1"/>
</dbReference>
<dbReference type="InterPro" id="IPR036291">
    <property type="entry name" value="NAD(P)-bd_dom_sf"/>
</dbReference>
<dbReference type="PANTHER" id="PTHR48107">
    <property type="entry name" value="NADPH-DEPENDENT ALDEHYDE REDUCTASE-LIKE PROTEIN, CHLOROPLASTIC-RELATED"/>
    <property type="match status" value="1"/>
</dbReference>
<evidence type="ECO:0000256" key="1">
    <source>
        <dbReference type="ARBA" id="ARBA00006484"/>
    </source>
</evidence>
<gene>
    <name evidence="3" type="ORF">GCM10007935_36940</name>
</gene>
<dbReference type="PANTHER" id="PTHR48107:SF7">
    <property type="entry name" value="RE15974P"/>
    <property type="match status" value="1"/>
</dbReference>
<comment type="similarity">
    <text evidence="1">Belongs to the short-chain dehydrogenases/reductases (SDR) family.</text>
</comment>
<reference evidence="4" key="1">
    <citation type="journal article" date="2019" name="Int. J. Syst. Evol. Microbiol.">
        <title>The Global Catalogue of Microorganisms (GCM) 10K type strain sequencing project: providing services to taxonomists for standard genome sequencing and annotation.</title>
        <authorList>
            <consortium name="The Broad Institute Genomics Platform"/>
            <consortium name="The Broad Institute Genome Sequencing Center for Infectious Disease"/>
            <person name="Wu L."/>
            <person name="Ma J."/>
        </authorList>
    </citation>
    <scope>NUCLEOTIDE SEQUENCE [LARGE SCALE GENOMIC DNA]</scope>
    <source>
        <strain evidence="4">NBRC 109341</strain>
    </source>
</reference>
<sequence>MPSLHSIQGKVALIAGGAKNLGGLIARDLVQHGAQAVAIHYNSAASRADAEQTVAALRQAGAVAVALQGDLTSAAAVEKLFADTLEAVGRPHIAINTVGKVLKKPILEISEAEYDAMSDINAKAAFFFLKEAGRHVQDHGKIVTLVSSLLGAFTPFYASYAGTKAPVEHFTRAAAKEFGARGISVTAVGPGPMDTPFFYGQEGADAVAYHRTAAALSPFSQTGLTDIEDVVPFIRHLVSDGWWITGQTILINGGYTTK</sequence>
<dbReference type="InterPro" id="IPR002347">
    <property type="entry name" value="SDR_fam"/>
</dbReference>
<dbReference type="Pfam" id="PF13561">
    <property type="entry name" value="adh_short_C2"/>
    <property type="match status" value="1"/>
</dbReference>
<dbReference type="Proteomes" id="UP001156903">
    <property type="component" value="Unassembled WGS sequence"/>
</dbReference>